<dbReference type="Proteomes" id="UP001642464">
    <property type="component" value="Unassembled WGS sequence"/>
</dbReference>
<evidence type="ECO:0000313" key="2">
    <source>
        <dbReference type="EMBL" id="CAK9028449.1"/>
    </source>
</evidence>
<dbReference type="PROSITE" id="PS50853">
    <property type="entry name" value="FN3"/>
    <property type="match status" value="1"/>
</dbReference>
<organism evidence="2 3">
    <name type="scientific">Durusdinium trenchii</name>
    <dbReference type="NCBI Taxonomy" id="1381693"/>
    <lineage>
        <taxon>Eukaryota</taxon>
        <taxon>Sar</taxon>
        <taxon>Alveolata</taxon>
        <taxon>Dinophyceae</taxon>
        <taxon>Suessiales</taxon>
        <taxon>Symbiodiniaceae</taxon>
        <taxon>Durusdinium</taxon>
    </lineage>
</organism>
<feature type="domain" description="Fibronectin type-III" evidence="1">
    <location>
        <begin position="340"/>
        <end position="434"/>
    </location>
</feature>
<comment type="caution">
    <text evidence="2">The sequence shown here is derived from an EMBL/GenBank/DDBJ whole genome shotgun (WGS) entry which is preliminary data.</text>
</comment>
<evidence type="ECO:0000259" key="1">
    <source>
        <dbReference type="PROSITE" id="PS50853"/>
    </source>
</evidence>
<name>A0ABP0KR90_9DINO</name>
<protein>
    <recommendedName>
        <fullName evidence="1">Fibronectin type-III domain-containing protein</fullName>
    </recommendedName>
</protein>
<reference evidence="2 3" key="1">
    <citation type="submission" date="2024-02" db="EMBL/GenBank/DDBJ databases">
        <authorList>
            <person name="Chen Y."/>
            <person name="Shah S."/>
            <person name="Dougan E. K."/>
            <person name="Thang M."/>
            <person name="Chan C."/>
        </authorList>
    </citation>
    <scope>NUCLEOTIDE SEQUENCE [LARGE SCALE GENOMIC DNA]</scope>
</reference>
<accession>A0ABP0KR90</accession>
<dbReference type="InterPro" id="IPR003961">
    <property type="entry name" value="FN3_dom"/>
</dbReference>
<dbReference type="EMBL" id="CAXAMM010012258">
    <property type="protein sequence ID" value="CAK9028449.1"/>
    <property type="molecule type" value="Genomic_DNA"/>
</dbReference>
<proteinExistence type="predicted"/>
<keyword evidence="3" id="KW-1185">Reference proteome</keyword>
<evidence type="ECO:0000313" key="3">
    <source>
        <dbReference type="Proteomes" id="UP001642464"/>
    </source>
</evidence>
<sequence length="1136" mass="122166">MDGETAIPGDLTESNFHAFYGESEVPGFQGTRGGNGLGFMGATLPGVYSFYEGSSNEIVSPLYSPQPTPLNVWQSAYVIHQLTGSIPVTPDIPEETENPVSVTVAELTNTPRSANANLSTIEVAVQPPGVSSYKYAVIEYREKGDQGWFEVGPASPEVGFVVPSDGKTYEIRARGVSLSGNVVPDAPIQEITTTKILNADPGDEDVDDVVEVPNVHGLELFEQGNDAVFGGRDAKFVWRKTSVTEWLEMGSEGQLGASRGSLDLYFKDYQVEVWAGGSLARTEWVVDPAFVYTYEKNAEDYAREQGQAGAWRAFECRVYCRGRQNQLSTQAAKLAVENVAPGLPQAITVSASFRSLQIDYEPPEDLDYKETRVWLSQSEGFTPGPANQVAQAYGGPVIIAGLADNTEYFLRFATYDAFGQGTMSQEFSVTTPSLAAGEVEGLSPWATVTDADKAFIDANLEDNAIEGTKIVKLTASKIVTGTLAATEKISVAGQVESVVGDAVATLGPKSADSKTGMITYQYDGVTLFAVYSDGSAAFSGAVTITEGSGYANLSDKPASLNDINGSEYSQLGQASADAAQALADAADAQAAADGKVTSFYQASAPTADGVGDLWVDSDTERLYRWDGSTWVEIQDQGIGQALTDAAAAQGTADSKIVTFYQTGAPVAGTVGDLWVDTDDGNRLYRWNGSTWQDVHDAAIDQALSAAAAAQSTADGKIQSFYQNGEPSSGMSEGDLWFDTDDGNHPYRFNGSTWVDAQDSGISQALSDASDAQATADGKVTTFFATSTPTAEGIGDLWYNDSTKVMKRWNGTSWVDTATAGANWNSNLQNIPSRLGDSPTAGLNLTATHLGYYDGTNWRAFIENDGTFYFGDGDQKYLKFDGTNFIAGRETTLIGVDSYNGRKLYVHDNFLTAFVPDDNFNVTGAPSAALNRGRYSLWLETSENGDEVDFYHYVPQYIIDQAEASSNFRMKVGFSFGHAANGSYSPGDNVNTVMNMKLFSCRDSGANFCQAQYEVESDWSYAGSGSDREFTTTYRVRFRQGVTTETRVITTETGTAPPAAVISPALGQFYGVECFVDLENDEVTISTPKGDETFSLTSTYTINDFSPGDAVKVSLVTTGNRVMEAEAHLSDFYFMQE</sequence>
<gene>
    <name evidence="2" type="ORF">SCF082_LOCUS18371</name>
</gene>